<dbReference type="GO" id="GO:0005634">
    <property type="term" value="C:nucleus"/>
    <property type="evidence" value="ECO:0007669"/>
    <property type="project" value="UniProtKB-SubCell"/>
</dbReference>
<feature type="compositionally biased region" description="Low complexity" evidence="11">
    <location>
        <begin position="49"/>
        <end position="58"/>
    </location>
</feature>
<evidence type="ECO:0000256" key="5">
    <source>
        <dbReference type="ARBA" id="ARBA00022833"/>
    </source>
</evidence>
<name>A0A6D2J1V6_9BRAS</name>
<dbReference type="OrthoDB" id="1109749at2759"/>
<dbReference type="Pfam" id="PF05699">
    <property type="entry name" value="Dimer_Tnp_hAT"/>
    <property type="match status" value="1"/>
</dbReference>
<evidence type="ECO:0000256" key="11">
    <source>
        <dbReference type="SAM" id="MobiDB-lite"/>
    </source>
</evidence>
<evidence type="ECO:0000256" key="1">
    <source>
        <dbReference type="ARBA" id="ARBA00004123"/>
    </source>
</evidence>
<keyword evidence="8" id="KW-0804">Transcription</keyword>
<reference evidence="13" key="1">
    <citation type="submission" date="2020-01" db="EMBL/GenBank/DDBJ databases">
        <authorList>
            <person name="Mishra B."/>
        </authorList>
    </citation>
    <scope>NUCLEOTIDE SEQUENCE [LARGE SCALE GENOMIC DNA]</scope>
</reference>
<evidence type="ECO:0000256" key="2">
    <source>
        <dbReference type="ARBA" id="ARBA00011738"/>
    </source>
</evidence>
<keyword evidence="5" id="KW-0862">Zinc</keyword>
<organism evidence="13 14">
    <name type="scientific">Microthlaspi erraticum</name>
    <dbReference type="NCBI Taxonomy" id="1685480"/>
    <lineage>
        <taxon>Eukaryota</taxon>
        <taxon>Viridiplantae</taxon>
        <taxon>Streptophyta</taxon>
        <taxon>Embryophyta</taxon>
        <taxon>Tracheophyta</taxon>
        <taxon>Spermatophyta</taxon>
        <taxon>Magnoliopsida</taxon>
        <taxon>eudicotyledons</taxon>
        <taxon>Gunneridae</taxon>
        <taxon>Pentapetalae</taxon>
        <taxon>rosids</taxon>
        <taxon>malvids</taxon>
        <taxon>Brassicales</taxon>
        <taxon>Brassicaceae</taxon>
        <taxon>Coluteocarpeae</taxon>
        <taxon>Microthlaspi</taxon>
    </lineage>
</organism>
<dbReference type="InterPro" id="IPR008906">
    <property type="entry name" value="HATC_C_dom"/>
</dbReference>
<comment type="subcellular location">
    <subcellularLocation>
        <location evidence="1">Nucleus</location>
    </subcellularLocation>
</comment>
<sequence length="690" mass="79582">MDFESQETRRSQYMNDENVHFEVNEGAEYVEFDEEVSKTEATEDPEHSATQATQATQAVRKRRKTSRVWKDFEPVGIESDGKERSKCIHCEAKFVTNSRTHGTHHLLRHLEKCPKKPKEGDRPVYDHQVDREMMSEIIIYHDLPFRYVEYEKVRARDKYLNPDCQPICRQTATADVFKRYEIEKDKLREVLAKHDGRVCFTSDLWKDTCTNTGYICLTAHFIDSSWRLSSKILTFCYLKAPHTGEEMANKVMECMKDWGVEKKVFSITLDNAGNNNSMVRLLQGRFELVNGGGLLCDGKFVHVRCCAHILNLIVKEGLELAKDLLENIKESVTYVKSSQGRKEAFHACALREGFKKSGLSLDVATRWNSTYEMLVRALKFRKAFEYLSVYDLNYKSLPSEEEWNRGEKLCEFLKPFYVITNLFSGSKYPTSNVYFTQVWRIQLLLMKFSSCDDAALADMAERMQVKFDKYWEDYSLVLAMGAVLDPRMKLYLLEKAYEAVDPLTSKVKVKELKDNLILLYNDYVARARPSSRVTTIPTPQELVTESPLEDDDFDIVNIFDLERSIGTGVSNTKTHLDIYLEEPRLDRASFPSYDVLGYWKDNQHRFGELAKMARDLLSIPITTVASESAFSIGSRVLTPYRNRLLPDNVQALLCTRNWLRGFAESEEDENNNQPNENAISGLRAGESSMP</sequence>
<dbReference type="InterPro" id="IPR003656">
    <property type="entry name" value="Znf_BED"/>
</dbReference>
<dbReference type="PROSITE" id="PS50808">
    <property type="entry name" value="ZF_BED"/>
    <property type="match status" value="1"/>
</dbReference>
<dbReference type="Pfam" id="PF14372">
    <property type="entry name" value="hAT-like_RNase-H"/>
    <property type="match status" value="1"/>
</dbReference>
<feature type="compositionally biased region" description="Basic and acidic residues" evidence="11">
    <location>
        <begin position="35"/>
        <end position="47"/>
    </location>
</feature>
<keyword evidence="6" id="KW-0805">Transcription regulation</keyword>
<evidence type="ECO:0000256" key="9">
    <source>
        <dbReference type="ARBA" id="ARBA00023242"/>
    </source>
</evidence>
<evidence type="ECO:0000256" key="7">
    <source>
        <dbReference type="ARBA" id="ARBA00023125"/>
    </source>
</evidence>
<keyword evidence="3" id="KW-0479">Metal-binding</keyword>
<dbReference type="InterPro" id="IPR012337">
    <property type="entry name" value="RNaseH-like_sf"/>
</dbReference>
<keyword evidence="7" id="KW-0238">DNA-binding</keyword>
<dbReference type="GO" id="GO:0046983">
    <property type="term" value="F:protein dimerization activity"/>
    <property type="evidence" value="ECO:0007669"/>
    <property type="project" value="InterPro"/>
</dbReference>
<evidence type="ECO:0000256" key="6">
    <source>
        <dbReference type="ARBA" id="ARBA00023015"/>
    </source>
</evidence>
<dbReference type="SUPFAM" id="SSF53098">
    <property type="entry name" value="Ribonuclease H-like"/>
    <property type="match status" value="1"/>
</dbReference>
<dbReference type="SMART" id="SM00614">
    <property type="entry name" value="ZnF_BED"/>
    <property type="match status" value="1"/>
</dbReference>
<feature type="compositionally biased region" description="Basic and acidic residues" evidence="11">
    <location>
        <begin position="1"/>
        <end position="10"/>
    </location>
</feature>
<feature type="domain" description="BED-type" evidence="12">
    <location>
        <begin position="63"/>
        <end position="120"/>
    </location>
</feature>
<evidence type="ECO:0000313" key="13">
    <source>
        <dbReference type="EMBL" id="CAA7033518.1"/>
    </source>
</evidence>
<evidence type="ECO:0000313" key="14">
    <source>
        <dbReference type="Proteomes" id="UP000467841"/>
    </source>
</evidence>
<proteinExistence type="predicted"/>
<feature type="region of interest" description="Disordered" evidence="11">
    <location>
        <begin position="665"/>
        <end position="690"/>
    </location>
</feature>
<dbReference type="Proteomes" id="UP000467841">
    <property type="component" value="Unassembled WGS sequence"/>
</dbReference>
<feature type="region of interest" description="Disordered" evidence="11">
    <location>
        <begin position="33"/>
        <end position="63"/>
    </location>
</feature>
<evidence type="ECO:0000256" key="10">
    <source>
        <dbReference type="PROSITE-ProRule" id="PRU00027"/>
    </source>
</evidence>
<dbReference type="EMBL" id="CACVBM020001133">
    <property type="protein sequence ID" value="CAA7033518.1"/>
    <property type="molecule type" value="Genomic_DNA"/>
</dbReference>
<comment type="caution">
    <text evidence="13">The sequence shown here is derived from an EMBL/GenBank/DDBJ whole genome shotgun (WGS) entry which is preliminary data.</text>
</comment>
<evidence type="ECO:0000256" key="8">
    <source>
        <dbReference type="ARBA" id="ARBA00023163"/>
    </source>
</evidence>
<accession>A0A6D2J1V6</accession>
<dbReference type="InterPro" id="IPR025525">
    <property type="entry name" value="hAT-like_transposase_RNase-H"/>
</dbReference>
<dbReference type="InterPro" id="IPR052035">
    <property type="entry name" value="ZnF_BED_domain_contain"/>
</dbReference>
<evidence type="ECO:0000256" key="3">
    <source>
        <dbReference type="ARBA" id="ARBA00022723"/>
    </source>
</evidence>
<dbReference type="AlphaFoldDB" id="A0A6D2J1V6"/>
<gene>
    <name evidence="13" type="ORF">MERR_LOCUS20753</name>
</gene>
<evidence type="ECO:0000256" key="4">
    <source>
        <dbReference type="ARBA" id="ARBA00022771"/>
    </source>
</evidence>
<feature type="region of interest" description="Disordered" evidence="11">
    <location>
        <begin position="1"/>
        <end position="20"/>
    </location>
</feature>
<evidence type="ECO:0000259" key="12">
    <source>
        <dbReference type="PROSITE" id="PS50808"/>
    </source>
</evidence>
<keyword evidence="4 10" id="KW-0863">Zinc-finger</keyword>
<dbReference type="GO" id="GO:0003677">
    <property type="term" value="F:DNA binding"/>
    <property type="evidence" value="ECO:0007669"/>
    <property type="project" value="UniProtKB-KW"/>
</dbReference>
<keyword evidence="14" id="KW-1185">Reference proteome</keyword>
<keyword evidence="9" id="KW-0539">Nucleus</keyword>
<comment type="subunit">
    <text evidence="2">Homodimer.</text>
</comment>
<protein>
    <recommendedName>
        <fullName evidence="12">BED-type domain-containing protein</fullName>
    </recommendedName>
</protein>
<dbReference type="GO" id="GO:0008270">
    <property type="term" value="F:zinc ion binding"/>
    <property type="evidence" value="ECO:0007669"/>
    <property type="project" value="UniProtKB-KW"/>
</dbReference>
<dbReference type="PANTHER" id="PTHR46481:SF10">
    <property type="entry name" value="ZINC FINGER BED DOMAIN-CONTAINING PROTEIN 39"/>
    <property type="match status" value="1"/>
</dbReference>
<dbReference type="PANTHER" id="PTHR46481">
    <property type="entry name" value="ZINC FINGER BED DOMAIN-CONTAINING PROTEIN 4"/>
    <property type="match status" value="1"/>
</dbReference>